<feature type="domain" description="Ecp2 effector protein-like" evidence="1">
    <location>
        <begin position="50"/>
        <end position="152"/>
    </location>
</feature>
<comment type="caution">
    <text evidence="2">The sequence shown here is derived from an EMBL/GenBank/DDBJ whole genome shotgun (WGS) entry which is preliminary data.</text>
</comment>
<dbReference type="Pfam" id="PF14856">
    <property type="entry name" value="Hce2"/>
    <property type="match status" value="1"/>
</dbReference>
<sequence>MRCQQEGSKNTHLVRWGLYNSWNKPERLARGSPKALAARNTGLSRRMANDCGLTDIVDQTTEGSPLIEDCKEIVRIYNTDQMTTFTFEADGSQHRVFQTGTCAFGVQTYCPNGQCPKKGILVKIGDEDVRDLVQLSIDTFPWKGRVGALGHM</sequence>
<name>A0AA39YRW4_9PEZI</name>
<gene>
    <name evidence="2" type="ORF">B0T16DRAFT_400642</name>
</gene>
<feature type="non-terminal residue" evidence="2">
    <location>
        <position position="152"/>
    </location>
</feature>
<dbReference type="InterPro" id="IPR029226">
    <property type="entry name" value="Ecp2-like"/>
</dbReference>
<evidence type="ECO:0000313" key="3">
    <source>
        <dbReference type="Proteomes" id="UP001174936"/>
    </source>
</evidence>
<dbReference type="EMBL" id="JAULSV010000001">
    <property type="protein sequence ID" value="KAK0656980.1"/>
    <property type="molecule type" value="Genomic_DNA"/>
</dbReference>
<reference evidence="2" key="1">
    <citation type="submission" date="2023-06" db="EMBL/GenBank/DDBJ databases">
        <title>Genome-scale phylogeny and comparative genomics of the fungal order Sordariales.</title>
        <authorList>
            <consortium name="Lawrence Berkeley National Laboratory"/>
            <person name="Hensen N."/>
            <person name="Bonometti L."/>
            <person name="Westerberg I."/>
            <person name="Brannstrom I.O."/>
            <person name="Guillou S."/>
            <person name="Cros-Aarteil S."/>
            <person name="Calhoun S."/>
            <person name="Haridas S."/>
            <person name="Kuo A."/>
            <person name="Mondo S."/>
            <person name="Pangilinan J."/>
            <person name="Riley R."/>
            <person name="Labutti K."/>
            <person name="Andreopoulos B."/>
            <person name="Lipzen A."/>
            <person name="Chen C."/>
            <person name="Yanf M."/>
            <person name="Daum C."/>
            <person name="Ng V."/>
            <person name="Clum A."/>
            <person name="Steindorff A."/>
            <person name="Ohm R."/>
            <person name="Martin F."/>
            <person name="Silar P."/>
            <person name="Natvig D."/>
            <person name="Lalanne C."/>
            <person name="Gautier V."/>
            <person name="Ament-Velasquez S.L."/>
            <person name="Kruys A."/>
            <person name="Hutchinson M.I."/>
            <person name="Powell A.J."/>
            <person name="Barry K."/>
            <person name="Miller A.N."/>
            <person name="Grigoriev I.V."/>
            <person name="Debuchy R."/>
            <person name="Gladieux P."/>
            <person name="Thoren M.H."/>
            <person name="Johannesson H."/>
        </authorList>
    </citation>
    <scope>NUCLEOTIDE SEQUENCE</scope>
    <source>
        <strain evidence="2">SMH2532-1</strain>
    </source>
</reference>
<organism evidence="2 3">
    <name type="scientific">Cercophora newfieldiana</name>
    <dbReference type="NCBI Taxonomy" id="92897"/>
    <lineage>
        <taxon>Eukaryota</taxon>
        <taxon>Fungi</taxon>
        <taxon>Dikarya</taxon>
        <taxon>Ascomycota</taxon>
        <taxon>Pezizomycotina</taxon>
        <taxon>Sordariomycetes</taxon>
        <taxon>Sordariomycetidae</taxon>
        <taxon>Sordariales</taxon>
        <taxon>Lasiosphaeriaceae</taxon>
        <taxon>Cercophora</taxon>
    </lineage>
</organism>
<protein>
    <submittedName>
        <fullName evidence="2">Necrosis-inducing factor-domain-containing protein</fullName>
    </submittedName>
</protein>
<dbReference type="Proteomes" id="UP001174936">
    <property type="component" value="Unassembled WGS sequence"/>
</dbReference>
<evidence type="ECO:0000313" key="2">
    <source>
        <dbReference type="EMBL" id="KAK0656980.1"/>
    </source>
</evidence>
<proteinExistence type="predicted"/>
<keyword evidence="3" id="KW-1185">Reference proteome</keyword>
<accession>A0AA39YRW4</accession>
<evidence type="ECO:0000259" key="1">
    <source>
        <dbReference type="Pfam" id="PF14856"/>
    </source>
</evidence>
<dbReference type="AlphaFoldDB" id="A0AA39YRW4"/>